<dbReference type="AlphaFoldDB" id="A0AAD8IK25"/>
<keyword evidence="9" id="KW-0325">Glycoprotein</keyword>
<evidence type="ECO:0000256" key="5">
    <source>
        <dbReference type="ARBA" id="ARBA00022968"/>
    </source>
</evidence>
<evidence type="ECO:0000256" key="4">
    <source>
        <dbReference type="ARBA" id="ARBA00022692"/>
    </source>
</evidence>
<evidence type="ECO:0000256" key="7">
    <source>
        <dbReference type="ARBA" id="ARBA00023034"/>
    </source>
</evidence>
<dbReference type="EMBL" id="JAUIZM010000004">
    <property type="protein sequence ID" value="KAK1387339.1"/>
    <property type="molecule type" value="Genomic_DNA"/>
</dbReference>
<keyword evidence="7 11" id="KW-0333">Golgi apparatus</keyword>
<dbReference type="EC" id="2.4.-.-" evidence="11"/>
<dbReference type="GO" id="GO:0000139">
    <property type="term" value="C:Golgi membrane"/>
    <property type="evidence" value="ECO:0007669"/>
    <property type="project" value="UniProtKB-SubCell"/>
</dbReference>
<dbReference type="InterPro" id="IPR029044">
    <property type="entry name" value="Nucleotide-diphossugar_trans"/>
</dbReference>
<name>A0AAD8IK25_9APIA</name>
<evidence type="ECO:0000256" key="9">
    <source>
        <dbReference type="ARBA" id="ARBA00023180"/>
    </source>
</evidence>
<dbReference type="Pfam" id="PF03360">
    <property type="entry name" value="Glyco_transf_43"/>
    <property type="match status" value="1"/>
</dbReference>
<keyword evidence="8" id="KW-0472">Membrane</keyword>
<evidence type="ECO:0000313" key="13">
    <source>
        <dbReference type="Proteomes" id="UP001237642"/>
    </source>
</evidence>
<evidence type="ECO:0000256" key="8">
    <source>
        <dbReference type="ARBA" id="ARBA00023136"/>
    </source>
</evidence>
<comment type="caution">
    <text evidence="12">The sequence shown here is derived from an EMBL/GenBank/DDBJ whole genome shotgun (WGS) entry which is preliminary data.</text>
</comment>
<evidence type="ECO:0000256" key="1">
    <source>
        <dbReference type="ARBA" id="ARBA00004323"/>
    </source>
</evidence>
<keyword evidence="13" id="KW-1185">Reference proteome</keyword>
<comment type="subcellular location">
    <subcellularLocation>
        <location evidence="1 11">Golgi apparatus membrane</location>
        <topology evidence="1 11">Single-pass type II membrane protein</topology>
    </subcellularLocation>
</comment>
<dbReference type="SUPFAM" id="SSF53448">
    <property type="entry name" value="Nucleotide-diphospho-sugar transferases"/>
    <property type="match status" value="1"/>
</dbReference>
<dbReference type="InterPro" id="IPR005027">
    <property type="entry name" value="Glyco_trans_43"/>
</dbReference>
<evidence type="ECO:0000256" key="10">
    <source>
        <dbReference type="ARBA" id="ARBA00023316"/>
    </source>
</evidence>
<comment type="similarity">
    <text evidence="2 11">Belongs to the glycosyltransferase 43 family.</text>
</comment>
<evidence type="ECO:0000256" key="6">
    <source>
        <dbReference type="ARBA" id="ARBA00022989"/>
    </source>
</evidence>
<dbReference type="Gene3D" id="3.90.550.10">
    <property type="entry name" value="Spore Coat Polysaccharide Biosynthesis Protein SpsA, Chain A"/>
    <property type="match status" value="1"/>
</dbReference>
<accession>A0AAD8IK25</accession>
<reference evidence="12" key="2">
    <citation type="submission" date="2023-05" db="EMBL/GenBank/DDBJ databases">
        <authorList>
            <person name="Schelkunov M.I."/>
        </authorList>
    </citation>
    <scope>NUCLEOTIDE SEQUENCE</scope>
    <source>
        <strain evidence="12">Hsosn_3</strain>
        <tissue evidence="12">Leaf</tissue>
    </source>
</reference>
<evidence type="ECO:0000256" key="3">
    <source>
        <dbReference type="ARBA" id="ARBA00022679"/>
    </source>
</evidence>
<dbReference type="GO" id="GO:0071555">
    <property type="term" value="P:cell wall organization"/>
    <property type="evidence" value="ECO:0007669"/>
    <property type="project" value="UniProtKB-KW"/>
</dbReference>
<organism evidence="12 13">
    <name type="scientific">Heracleum sosnowskyi</name>
    <dbReference type="NCBI Taxonomy" id="360622"/>
    <lineage>
        <taxon>Eukaryota</taxon>
        <taxon>Viridiplantae</taxon>
        <taxon>Streptophyta</taxon>
        <taxon>Embryophyta</taxon>
        <taxon>Tracheophyta</taxon>
        <taxon>Spermatophyta</taxon>
        <taxon>Magnoliopsida</taxon>
        <taxon>eudicotyledons</taxon>
        <taxon>Gunneridae</taxon>
        <taxon>Pentapetalae</taxon>
        <taxon>asterids</taxon>
        <taxon>campanulids</taxon>
        <taxon>Apiales</taxon>
        <taxon>Apiaceae</taxon>
        <taxon>Apioideae</taxon>
        <taxon>apioid superclade</taxon>
        <taxon>Tordylieae</taxon>
        <taxon>Tordyliinae</taxon>
        <taxon>Heracleum</taxon>
    </lineage>
</organism>
<keyword evidence="10 11" id="KW-0961">Cell wall biogenesis/degradation</keyword>
<evidence type="ECO:0000313" key="12">
    <source>
        <dbReference type="EMBL" id="KAK1387339.1"/>
    </source>
</evidence>
<dbReference type="Proteomes" id="UP001237642">
    <property type="component" value="Unassembled WGS sequence"/>
</dbReference>
<keyword evidence="5 11" id="KW-0735">Signal-anchor</keyword>
<evidence type="ECO:0000256" key="2">
    <source>
        <dbReference type="ARBA" id="ARBA00007706"/>
    </source>
</evidence>
<keyword evidence="3 11" id="KW-0808">Transferase</keyword>
<reference evidence="12" key="1">
    <citation type="submission" date="2023-02" db="EMBL/GenBank/DDBJ databases">
        <title>Genome of toxic invasive species Heracleum sosnowskyi carries increased number of genes despite the absence of recent whole-genome duplications.</title>
        <authorList>
            <person name="Schelkunov M."/>
            <person name="Shtratnikova V."/>
            <person name="Makarenko M."/>
            <person name="Klepikova A."/>
            <person name="Omelchenko D."/>
            <person name="Novikova G."/>
            <person name="Obukhova E."/>
            <person name="Bogdanov V."/>
            <person name="Penin A."/>
            <person name="Logacheva M."/>
        </authorList>
    </citation>
    <scope>NUCLEOTIDE SEQUENCE</scope>
    <source>
        <strain evidence="12">Hsosn_3</strain>
        <tissue evidence="12">Leaf</tissue>
    </source>
</reference>
<evidence type="ECO:0000256" key="11">
    <source>
        <dbReference type="RuleBase" id="RU363127"/>
    </source>
</evidence>
<keyword evidence="4" id="KW-0812">Transmembrane</keyword>
<sequence>MADGSLGGKNQGLTAFPYRFLERSRQVEDGCNLAAAVSEIKEFIVVQASFIEQVVEDDSQMEGIPEDCSRIMNWHLHFEARDLVYPDGWLLQKNLEVVLPIN</sequence>
<comment type="function">
    <text evidence="11">Involved in the synthesis of glucuronoxylan hemicellulose in secondary cell walls.</text>
</comment>
<dbReference type="GO" id="GO:0015018">
    <property type="term" value="F:galactosylgalactosylxylosylprotein 3-beta-glucuronosyltransferase activity"/>
    <property type="evidence" value="ECO:0007669"/>
    <property type="project" value="InterPro"/>
</dbReference>
<protein>
    <recommendedName>
        <fullName evidence="11">Glycosyltransferases</fullName>
        <ecNumber evidence="11">2.4.-.-</ecNumber>
    </recommendedName>
</protein>
<gene>
    <name evidence="12" type="ORF">POM88_015517</name>
</gene>
<proteinExistence type="inferred from homology"/>
<keyword evidence="6" id="KW-1133">Transmembrane helix</keyword>